<dbReference type="NCBIfam" id="TIGR01557">
    <property type="entry name" value="myb_SHAQKYF"/>
    <property type="match status" value="1"/>
</dbReference>
<accession>A0A8B8MZS2</accession>
<dbReference type="RefSeq" id="XP_030515613.1">
    <property type="nucleotide sequence ID" value="XM_030659753.2"/>
</dbReference>
<feature type="region of interest" description="Disordered" evidence="5">
    <location>
        <begin position="1"/>
        <end position="33"/>
    </location>
</feature>
<keyword evidence="3" id="KW-0804">Transcription</keyword>
<dbReference type="GO" id="GO:0005634">
    <property type="term" value="C:nucleus"/>
    <property type="evidence" value="ECO:0007669"/>
    <property type="project" value="UniProtKB-SubCell"/>
</dbReference>
<dbReference type="Gene3D" id="1.10.10.60">
    <property type="entry name" value="Homeodomain-like"/>
    <property type="match status" value="1"/>
</dbReference>
<dbReference type="PANTHER" id="PTHR31314">
    <property type="entry name" value="MYB FAMILY TRANSCRIPTION FACTOR PHL7-LIKE"/>
    <property type="match status" value="1"/>
</dbReference>
<evidence type="ECO:0000256" key="5">
    <source>
        <dbReference type="SAM" id="MobiDB-lite"/>
    </source>
</evidence>
<dbReference type="FunFam" id="1.10.10.60:FF:000002">
    <property type="entry name" value="Myb family transcription factor"/>
    <property type="match status" value="1"/>
</dbReference>
<dbReference type="SUPFAM" id="SSF46689">
    <property type="entry name" value="Homeodomain-like"/>
    <property type="match status" value="1"/>
</dbReference>
<dbReference type="Pfam" id="PF00249">
    <property type="entry name" value="Myb_DNA-binding"/>
    <property type="match status" value="1"/>
</dbReference>
<dbReference type="AlphaFoldDB" id="A0A8B8MZS2"/>
<keyword evidence="7" id="KW-1185">Reference proteome</keyword>
<name>A0A8B8MZS2_9MYRT</name>
<dbReference type="InterPro" id="IPR046955">
    <property type="entry name" value="PHR1-like"/>
</dbReference>
<dbReference type="InterPro" id="IPR006447">
    <property type="entry name" value="Myb_dom_plants"/>
</dbReference>
<feature type="domain" description="HTH myb-type" evidence="6">
    <location>
        <begin position="104"/>
        <end position="164"/>
    </location>
</feature>
<dbReference type="GO" id="GO:0003700">
    <property type="term" value="F:DNA-binding transcription factor activity"/>
    <property type="evidence" value="ECO:0007669"/>
    <property type="project" value="InterPro"/>
</dbReference>
<comment type="subcellular location">
    <subcellularLocation>
        <location evidence="1">Nucleus</location>
    </subcellularLocation>
</comment>
<organism evidence="7 8">
    <name type="scientific">Rhodamnia argentea</name>
    <dbReference type="NCBI Taxonomy" id="178133"/>
    <lineage>
        <taxon>Eukaryota</taxon>
        <taxon>Viridiplantae</taxon>
        <taxon>Streptophyta</taxon>
        <taxon>Embryophyta</taxon>
        <taxon>Tracheophyta</taxon>
        <taxon>Spermatophyta</taxon>
        <taxon>Magnoliopsida</taxon>
        <taxon>eudicotyledons</taxon>
        <taxon>Gunneridae</taxon>
        <taxon>Pentapetalae</taxon>
        <taxon>rosids</taxon>
        <taxon>malvids</taxon>
        <taxon>Myrtales</taxon>
        <taxon>Myrtaceae</taxon>
        <taxon>Myrtoideae</taxon>
        <taxon>Myrteae</taxon>
        <taxon>Australasian group</taxon>
        <taxon>Rhodamnia</taxon>
    </lineage>
</organism>
<reference evidence="8" key="1">
    <citation type="submission" date="2025-08" db="UniProtKB">
        <authorList>
            <consortium name="RefSeq"/>
        </authorList>
    </citation>
    <scope>IDENTIFICATION</scope>
    <source>
        <tissue evidence="8">Leaf</tissue>
    </source>
</reference>
<evidence type="ECO:0000256" key="4">
    <source>
        <dbReference type="ARBA" id="ARBA00023242"/>
    </source>
</evidence>
<dbReference type="OrthoDB" id="551907at2759"/>
<dbReference type="Proteomes" id="UP000827889">
    <property type="component" value="Chromosome 10"/>
</dbReference>
<evidence type="ECO:0000256" key="2">
    <source>
        <dbReference type="ARBA" id="ARBA00023015"/>
    </source>
</evidence>
<keyword evidence="2" id="KW-0805">Transcription regulation</keyword>
<feature type="compositionally biased region" description="Low complexity" evidence="5">
    <location>
        <begin position="80"/>
        <end position="90"/>
    </location>
</feature>
<evidence type="ECO:0000313" key="7">
    <source>
        <dbReference type="Proteomes" id="UP000827889"/>
    </source>
</evidence>
<dbReference type="PANTHER" id="PTHR31314:SF174">
    <property type="entry name" value="OS02G0241200 PROTEIN"/>
    <property type="match status" value="1"/>
</dbReference>
<feature type="compositionally biased region" description="Polar residues" evidence="5">
    <location>
        <begin position="22"/>
        <end position="31"/>
    </location>
</feature>
<sequence>MTDDRLEISDEDKSDGGFSDAQYKTNSSTDSCDQKCLSFDLNEAADIENDGSGLSADEDADSLSKDENNLDEAASPKVDSSCCNNNNTSNEGKERTATVRQYVRSKMPRLRWTPELHLSFVHAVERLGGQEKATPKLVLQLMNVRGLSIAHVKSHLQMYRSKKLDESGQVLSLTRQGRDHHQLLEIYGRLSAHESYRKDSRSPFLSPFFKHALDFKANSARYAQPWANLADQMTIPTLLTSSAAAFQNRHKLDGSTTSLFSVKADGLSRDNMRGLMRPSRFLEEKKWPPREFIGSPVTRTRSCSNIYLDDAYNSNTAQPSSMWSTMNKFNRTNSCTYTHTSSSAGDIVGESQLQPSARLEFRRLQERRMQLSSEDASPSLEKAKEKKWLPDLKLSLSHDEFVRNFDELRKKEADTTLSLSLASQCSSSQQKVL</sequence>
<dbReference type="GeneID" id="115729248"/>
<dbReference type="InterPro" id="IPR001005">
    <property type="entry name" value="SANT/Myb"/>
</dbReference>
<evidence type="ECO:0000313" key="8">
    <source>
        <dbReference type="RefSeq" id="XP_030515613.1"/>
    </source>
</evidence>
<dbReference type="InterPro" id="IPR009057">
    <property type="entry name" value="Homeodomain-like_sf"/>
</dbReference>
<dbReference type="InterPro" id="IPR017930">
    <property type="entry name" value="Myb_dom"/>
</dbReference>
<evidence type="ECO:0000256" key="1">
    <source>
        <dbReference type="ARBA" id="ARBA00004123"/>
    </source>
</evidence>
<keyword evidence="4" id="KW-0539">Nucleus</keyword>
<protein>
    <submittedName>
        <fullName evidence="8">Uncharacterized protein LOC115729248</fullName>
    </submittedName>
</protein>
<dbReference type="GO" id="GO:0003677">
    <property type="term" value="F:DNA binding"/>
    <property type="evidence" value="ECO:0007669"/>
    <property type="project" value="InterPro"/>
</dbReference>
<dbReference type="KEGG" id="rarg:115729248"/>
<evidence type="ECO:0000259" key="6">
    <source>
        <dbReference type="PROSITE" id="PS51294"/>
    </source>
</evidence>
<proteinExistence type="predicted"/>
<gene>
    <name evidence="8" type="primary">LOC115729248</name>
</gene>
<evidence type="ECO:0000256" key="3">
    <source>
        <dbReference type="ARBA" id="ARBA00023163"/>
    </source>
</evidence>
<feature type="region of interest" description="Disordered" evidence="5">
    <location>
        <begin position="47"/>
        <end position="96"/>
    </location>
</feature>
<dbReference type="PROSITE" id="PS51294">
    <property type="entry name" value="HTH_MYB"/>
    <property type="match status" value="1"/>
</dbReference>